<dbReference type="PROSITE" id="PS50005">
    <property type="entry name" value="TPR"/>
    <property type="match status" value="1"/>
</dbReference>
<dbReference type="HOGENOM" id="CLU_282008_0_0_1"/>
<evidence type="ECO:0000256" key="2">
    <source>
        <dbReference type="SAM" id="Phobius"/>
    </source>
</evidence>
<keyword evidence="4" id="KW-1185">Reference proteome</keyword>
<comment type="caution">
    <text evidence="3">The sequence shown here is derived from an EMBL/GenBank/DDBJ whole genome shotgun (WGS) entry which is preliminary data.</text>
</comment>
<dbReference type="EMBL" id="JMKJ01000574">
    <property type="protein sequence ID" value="KGG50559.1"/>
    <property type="molecule type" value="Genomic_DNA"/>
</dbReference>
<dbReference type="GeneID" id="25260559"/>
<protein>
    <submittedName>
        <fullName evidence="3">Uncharacterized protein</fullName>
    </submittedName>
</protein>
<reference evidence="3 4" key="1">
    <citation type="submission" date="2014-04" db="EMBL/GenBank/DDBJ databases">
        <title>A new species of microsporidia sheds light on the evolution of extreme parasitism.</title>
        <authorList>
            <person name="Haag K.L."/>
            <person name="James T.Y."/>
            <person name="Larsson R."/>
            <person name="Schaer T.M."/>
            <person name="Refardt D."/>
            <person name="Pombert J.-F."/>
            <person name="Ebert D."/>
        </authorList>
    </citation>
    <scope>NUCLEOTIDE SEQUENCE [LARGE SCALE GENOMIC DNA]</scope>
    <source>
        <strain evidence="3 4">UGP3</strain>
        <tissue evidence="3">Spores</tissue>
    </source>
</reference>
<feature type="transmembrane region" description="Helical" evidence="2">
    <location>
        <begin position="544"/>
        <end position="565"/>
    </location>
</feature>
<feature type="repeat" description="TPR" evidence="1">
    <location>
        <begin position="770"/>
        <end position="803"/>
    </location>
</feature>
<dbReference type="AlphaFoldDB" id="A0A098VP31"/>
<dbReference type="VEuPathDB" id="MicrosporidiaDB:DI09_65p70"/>
<dbReference type="SUPFAM" id="SSF48452">
    <property type="entry name" value="TPR-like"/>
    <property type="match status" value="1"/>
</dbReference>
<keyword evidence="1" id="KW-0802">TPR repeat</keyword>
<proteinExistence type="predicted"/>
<dbReference type="InterPro" id="IPR011990">
    <property type="entry name" value="TPR-like_helical_dom_sf"/>
</dbReference>
<accession>A0A098VP31</accession>
<feature type="transmembrane region" description="Helical" evidence="2">
    <location>
        <begin position="631"/>
        <end position="651"/>
    </location>
</feature>
<dbReference type="RefSeq" id="XP_013236998.1">
    <property type="nucleotide sequence ID" value="XM_013381544.1"/>
</dbReference>
<dbReference type="InterPro" id="IPR019734">
    <property type="entry name" value="TPR_rpt"/>
</dbReference>
<dbReference type="OrthoDB" id="421075at2759"/>
<keyword evidence="2" id="KW-0812">Transmembrane</keyword>
<keyword evidence="2" id="KW-1133">Transmembrane helix</keyword>
<keyword evidence="2" id="KW-0472">Membrane</keyword>
<evidence type="ECO:0000256" key="1">
    <source>
        <dbReference type="PROSITE-ProRule" id="PRU00339"/>
    </source>
</evidence>
<name>A0A098VP31_9MICR</name>
<organism evidence="3 4">
    <name type="scientific">Mitosporidium daphniae</name>
    <dbReference type="NCBI Taxonomy" id="1485682"/>
    <lineage>
        <taxon>Eukaryota</taxon>
        <taxon>Fungi</taxon>
        <taxon>Fungi incertae sedis</taxon>
        <taxon>Microsporidia</taxon>
        <taxon>Mitosporidium</taxon>
    </lineage>
</organism>
<gene>
    <name evidence="3" type="ORF">DI09_65p70</name>
</gene>
<dbReference type="Proteomes" id="UP000029725">
    <property type="component" value="Unassembled WGS sequence"/>
</dbReference>
<evidence type="ECO:0000313" key="3">
    <source>
        <dbReference type="EMBL" id="KGG50559.1"/>
    </source>
</evidence>
<sequence length="1109" mass="124342">MASKGQPSPKDLAKLLELENNNQHILTMDPLKKLFSFYLSIANREKAKETLYRLATNANIVIKSMVFPLVNKKIQASTSVLSSSDNLFASDVFNISEYLQYLFSLSGPDEWAAFHNTIPSWKSVLKFILIDFSSLIEHMIDTMLGELSASLKNRIHVQKSKIMSIILSCKLFLYQGFELKDAYKFLVTKLDLHLHGNGEYSYFLDRLSILELEFDFSSFSVVDISKSMIQYCWAIETSNVIDVRVVAAKFPDFFNSQARYSYGSSDPLVQTNAKYPYAKALSDIYVFYSKIFKAIYHLDANSSINNSTVSELAKKSYLHGLLGRSKAQQLLLNGDGYFSHLVGLILVDSFTMHTKHLFLKISNDGVLIFKHLGLTLSVSLYSLSAAVALSSTVKSPENIAKCASLASVVALPSAFKQWNVDETNSHLELMLLAVNYFFDLYLADASFLHPCTSINSSKALAFGDDVNHLIGALSKVPKNSEYTSALLSVLTLTTATSTNWALYFDCLENEAPILTASLSEHLATCISLLEQIKTQFVTRLLNKFLPVLHLALLRIAMMLLGGPFLSNTQTLRLSQTFSLSKNSFTLPDNPIFKDHSRLHLSLRALSIIIGENTASLPKNGICRFHLQFESIVSCAYSLFSLYYLFLGIYTMPQNKKPLFIQKAADCATRSLSFLPGMENELSTYCLLLTHYFNWLNSQDKIVDLRNLLVQIRPISIASNVKAINTPTTSSSLLLRCKAQILLCHPQITSDSISDAICSLQCALRSQYLHAPTWLLLADAYELNCQYIAAFKGYAKVITLEPQHPKLANLVVKMATCLFKSKSYALCLKFIIPLIEDLEKIDLSFIEEDNPLEIPAPIVLSEPELAELKLVSFESLLLLSRELFDLGEVGHSFELVGISYDFVPFALERSEIRLLNQLFSFTSAVFDSRAIGIIQKDKPAQFEALCQKICQSCLYIHSHKLFKHLLDVECVSPSVPNYDLHVSIRKETKNCYLPVLASKNCKSLLLLTKTYFDISLLEKDQFVANWLQLANSLILLDICNLIDSNRISPCIFAILRGLCAICIEQKEPEHSAAIWLTTGKWLITKNSLLLAQHALMVALELCISLVCLFA</sequence>
<evidence type="ECO:0000313" key="4">
    <source>
        <dbReference type="Proteomes" id="UP000029725"/>
    </source>
</evidence>